<dbReference type="PATRIC" id="fig|1227485.3.peg.275"/>
<protein>
    <recommendedName>
        <fullName evidence="3">HMA domain-containing protein</fullName>
    </recommendedName>
</protein>
<dbReference type="EMBL" id="AOJD01000017">
    <property type="protein sequence ID" value="ELZ40697.1"/>
    <property type="molecule type" value="Genomic_DNA"/>
</dbReference>
<gene>
    <name evidence="1" type="ORF">C472_01494</name>
</gene>
<evidence type="ECO:0000313" key="1">
    <source>
        <dbReference type="EMBL" id="ELZ40697.1"/>
    </source>
</evidence>
<reference evidence="1 2" key="1">
    <citation type="journal article" date="2014" name="PLoS Genet.">
        <title>Phylogenetically driven sequencing of extremely halophilic archaea reveals strategies for static and dynamic osmo-response.</title>
        <authorList>
            <person name="Becker E.A."/>
            <person name="Seitzer P.M."/>
            <person name="Tritt A."/>
            <person name="Larsen D."/>
            <person name="Krusor M."/>
            <person name="Yao A.I."/>
            <person name="Wu D."/>
            <person name="Madern D."/>
            <person name="Eisen J.A."/>
            <person name="Darling A.E."/>
            <person name="Facciotti M.T."/>
        </authorList>
    </citation>
    <scope>NUCLEOTIDE SEQUENCE [LARGE SCALE GENOMIC DNA]</scope>
    <source>
        <strain evidence="1 2">DSM 14210</strain>
    </source>
</reference>
<name>M0E162_9EURY</name>
<sequence>MTDDDLVEAVEKLPDADPDSLVQLDDGRGHFVFNVDADEQDVDEIDEVLAEAGYERNGHLPVPGMVQQNFRPIEDEDGGAE</sequence>
<accession>M0E162</accession>
<comment type="caution">
    <text evidence="1">The sequence shown here is derived from an EMBL/GenBank/DDBJ whole genome shotgun (WGS) entry which is preliminary data.</text>
</comment>
<dbReference type="Proteomes" id="UP000011523">
    <property type="component" value="Unassembled WGS sequence"/>
</dbReference>
<organism evidence="1 2">
    <name type="scientific">Halorubrum tebenquichense DSM 14210</name>
    <dbReference type="NCBI Taxonomy" id="1227485"/>
    <lineage>
        <taxon>Archaea</taxon>
        <taxon>Methanobacteriati</taxon>
        <taxon>Methanobacteriota</taxon>
        <taxon>Stenosarchaea group</taxon>
        <taxon>Halobacteria</taxon>
        <taxon>Halobacteriales</taxon>
        <taxon>Haloferacaceae</taxon>
        <taxon>Halorubrum</taxon>
    </lineage>
</organism>
<evidence type="ECO:0008006" key="3">
    <source>
        <dbReference type="Google" id="ProtNLM"/>
    </source>
</evidence>
<keyword evidence="2" id="KW-1185">Reference proteome</keyword>
<dbReference type="OrthoDB" id="191889at2157"/>
<dbReference type="AlphaFoldDB" id="M0E162"/>
<evidence type="ECO:0000313" key="2">
    <source>
        <dbReference type="Proteomes" id="UP000011523"/>
    </source>
</evidence>
<proteinExistence type="predicted"/>
<dbReference type="RefSeq" id="WP_006628006.1">
    <property type="nucleotide sequence ID" value="NZ_AOJD01000017.1"/>
</dbReference>